<accession>A0A1J4MA33</accession>
<dbReference type="Proteomes" id="UP000186804">
    <property type="component" value="Unassembled WGS sequence"/>
</dbReference>
<proteinExistence type="predicted"/>
<gene>
    <name evidence="2" type="ORF">cand_019170</name>
</gene>
<feature type="signal peptide" evidence="1">
    <location>
        <begin position="1"/>
        <end position="24"/>
    </location>
</feature>
<dbReference type="OrthoDB" id="336736at2759"/>
<keyword evidence="1" id="KW-0732">Signal</keyword>
<dbReference type="VEuPathDB" id="CryptoDB:cand_019170"/>
<protein>
    <submittedName>
        <fullName evidence="2">Uncharacterized protein</fullName>
    </submittedName>
</protein>
<evidence type="ECO:0000256" key="1">
    <source>
        <dbReference type="SAM" id="SignalP"/>
    </source>
</evidence>
<evidence type="ECO:0000313" key="2">
    <source>
        <dbReference type="EMBL" id="OII71078.1"/>
    </source>
</evidence>
<organism evidence="2 3">
    <name type="scientific">Cryptosporidium andersoni</name>
    <dbReference type="NCBI Taxonomy" id="117008"/>
    <lineage>
        <taxon>Eukaryota</taxon>
        <taxon>Sar</taxon>
        <taxon>Alveolata</taxon>
        <taxon>Apicomplexa</taxon>
        <taxon>Conoidasida</taxon>
        <taxon>Coccidia</taxon>
        <taxon>Eucoccidiorida</taxon>
        <taxon>Eimeriorina</taxon>
        <taxon>Cryptosporidiidae</taxon>
        <taxon>Cryptosporidium</taxon>
    </lineage>
</organism>
<reference evidence="2 3" key="1">
    <citation type="submission" date="2016-10" db="EMBL/GenBank/DDBJ databases">
        <title>Reductive evolution of mitochondrial metabolism and differential evolution of invasion-related proteins in Cryptosporidium.</title>
        <authorList>
            <person name="Liu S."/>
            <person name="Roellig D.M."/>
            <person name="Guo Y."/>
            <person name="Li N."/>
            <person name="Frace M.A."/>
            <person name="Tang K."/>
            <person name="Zhang L."/>
            <person name="Feng Y."/>
            <person name="Xiao L."/>
        </authorList>
    </citation>
    <scope>NUCLEOTIDE SEQUENCE [LARGE SCALE GENOMIC DNA]</scope>
    <source>
        <strain evidence="2">30847</strain>
    </source>
</reference>
<feature type="chain" id="PRO_5013153713" evidence="1">
    <location>
        <begin position="25"/>
        <end position="1409"/>
    </location>
</feature>
<dbReference type="RefSeq" id="XP_067066447.1">
    <property type="nucleotide sequence ID" value="XM_067212150.1"/>
</dbReference>
<keyword evidence="3" id="KW-1185">Reference proteome</keyword>
<evidence type="ECO:0000313" key="3">
    <source>
        <dbReference type="Proteomes" id="UP000186804"/>
    </source>
</evidence>
<comment type="caution">
    <text evidence="2">The sequence shown here is derived from an EMBL/GenBank/DDBJ whole genome shotgun (WGS) entry which is preliminary data.</text>
</comment>
<dbReference type="GeneID" id="92366102"/>
<sequence>MSLYTDKVLKILLLLQILLFTVKSHVKIDTKEYIKSPLQEDNFNCNFLQSNEYKLALILRTICNEVLGELTVKEEIEHTREITIEDICFVINVLLRDFDRCENELIIINPFMKASYCNIEMRSTPHSIAYEICIRLKSEASKIPDFNELLSKSTKYFVKSHFTKNAIATINEVMDIPLSEFQKVDGSVSSLTLYPQRDLNHFSGGQSAASSKSDVNFSFNVNVAPFMQCTNRQLIFTYYHPTDNAKCLGLNLDQLELVNQMQSLSVTTNNMKRIPRDLACTIIWIISQRWNNCSYVLSEMIDIKTKLAVSFCNKLAEISPANCKYLVQNKNISTSFLTFKAVKLLGLIEITLRLNSEYFPEFEISAEDVANVIFIGNGREMIEENEEYILKALRDVRVSQGRQKSSVHGRNHTYNPIRTRYKRIPPYMEHESIIDRITYGDPDLPQYDEKFVKFDPLAMRQSEHWTDEKNMGSHEKEYIGTRVRLLSYYIPLPSTFQPSDPYNWILGPCSWLEDKHKKLPNLIAAIAADRGYRLHILNACESIYALVHGSGESCSKVVTAALFLTTNRENIAEATDICSETSMRADIPFFRKESVREYNTGVNNHELYLVYQGVVLALCIELGISLDIDDINHIIFQDYPVNAHLVPRVLLNSLLYRALQLPSEFRTRSGFWNWPTQMHSSLSNAQAREILGYREVQLLFEQAQVQSEIMTIRQELLPYIFKETNLKSNTNPIKKKVQKSELGEDHTPYNLTKSREHWDKYYEYEFLNVSNKDINPLRAHLVRLERLHLDLSMERQAIQRLNKILLAYIGHKIHDIPKSSINKNFHPIYSPTVFRSNITDNKRIVAGIATITAMRNVQNIFSSKPLFNNSDGDTSLSYNMKSKPFYTEIIECSSLTNKGLDFAYFVQNIANLHFELNISLGIACTIISNMNNNLPIDESFQLAAFAILSNHLQALDRNQIYSLWTFIKPAILSHGDQTLVTHDYKIHTSTESELDTSTIDLNNGQNYLNMQNSSVSSKNNFEISTPITPGVKRPRDQLVMNDALTIENVNEKSIRTILGDKENKEEDISFRKNKRIFRELKETVLQLDSRITSLKNKLKLSETGNQSRYLQNTIRTLINKKDISIKQLIHLAGVISEEEVKKADKYNINIPNGIRRIAKLHQMRSIIEADILKLSDETIYPEKNKRVQELKAKLENIVGEIQHLIQLGGYIESDLRWYSDTERCLNNYIPRHNQVLSIKPTTGFGTLYWYKGQSGKKGIRTECTKSQRKRFKIISKDIYRLLSISLKFYPIPMSEFEQNNFISDSYIDPRQIIYWQNLLFLLNIQDISQGCNYSKTLLKKLLFSVSSNNFDYMDTPLFILWCADHIRSRLGNEDAWRNIVGLLWLVFFDQPIKPRELVEKNWGQSIKFY</sequence>
<dbReference type="EMBL" id="LRBS01000125">
    <property type="protein sequence ID" value="OII71078.1"/>
    <property type="molecule type" value="Genomic_DNA"/>
</dbReference>
<name>A0A1J4MA33_9CRYT</name>